<proteinExistence type="predicted"/>
<evidence type="ECO:0000313" key="1">
    <source>
        <dbReference type="EMBL" id="TRZ15171.1"/>
    </source>
</evidence>
<dbReference type="Proteomes" id="UP000796761">
    <property type="component" value="Unassembled WGS sequence"/>
</dbReference>
<comment type="caution">
    <text evidence="1">The sequence shown here is derived from an EMBL/GenBank/DDBJ whole genome shotgun (WGS) entry which is preliminary data.</text>
</comment>
<evidence type="ECO:0000313" key="2">
    <source>
        <dbReference type="Proteomes" id="UP000796761"/>
    </source>
</evidence>
<accession>A0A8K1GAR2</accession>
<organism evidence="1 2">
    <name type="scientific">Zosterops borbonicus</name>
    <dbReference type="NCBI Taxonomy" id="364589"/>
    <lineage>
        <taxon>Eukaryota</taxon>
        <taxon>Metazoa</taxon>
        <taxon>Chordata</taxon>
        <taxon>Craniata</taxon>
        <taxon>Vertebrata</taxon>
        <taxon>Euteleostomi</taxon>
        <taxon>Archelosauria</taxon>
        <taxon>Archosauria</taxon>
        <taxon>Dinosauria</taxon>
        <taxon>Saurischia</taxon>
        <taxon>Theropoda</taxon>
        <taxon>Coelurosauria</taxon>
        <taxon>Aves</taxon>
        <taxon>Neognathae</taxon>
        <taxon>Neoaves</taxon>
        <taxon>Telluraves</taxon>
        <taxon>Australaves</taxon>
        <taxon>Passeriformes</taxon>
        <taxon>Sylvioidea</taxon>
        <taxon>Zosteropidae</taxon>
        <taxon>Zosterops</taxon>
    </lineage>
</organism>
<sequence length="131" mass="14823">MIPPWLQGALWRKLGCLSPHEIAFIPDLMIMKIQKKEKQVCDPLSFSQYCCQGLRTMSHVEIVATDMWSVVLIFQTGVQLSSLKFDLSCTPECMNLKGPLDKMGFIFISGNALDLVLPPVEEQPFFLFQSP</sequence>
<keyword evidence="2" id="KW-1185">Reference proteome</keyword>
<gene>
    <name evidence="1" type="ORF">HGM15179_011956</name>
</gene>
<protein>
    <submittedName>
        <fullName evidence="1">Uncharacterized protein</fullName>
    </submittedName>
</protein>
<reference evidence="1" key="1">
    <citation type="submission" date="2019-04" db="EMBL/GenBank/DDBJ databases">
        <title>Genome assembly of Zosterops borbonicus 15179.</title>
        <authorList>
            <person name="Leroy T."/>
            <person name="Anselmetti Y."/>
            <person name="Tilak M.-K."/>
            <person name="Nabholz B."/>
        </authorList>
    </citation>
    <scope>NUCLEOTIDE SEQUENCE</scope>
    <source>
        <strain evidence="1">HGM_15179</strain>
        <tissue evidence="1">Muscle</tissue>
    </source>
</reference>
<dbReference type="AlphaFoldDB" id="A0A8K1GAR2"/>
<dbReference type="EMBL" id="SWJQ01000382">
    <property type="protein sequence ID" value="TRZ15171.1"/>
    <property type="molecule type" value="Genomic_DNA"/>
</dbReference>
<name>A0A8K1GAR2_9PASS</name>